<organism evidence="7">
    <name type="scientific">Tuwongella immobilis</name>
    <dbReference type="NCBI Taxonomy" id="692036"/>
    <lineage>
        <taxon>Bacteria</taxon>
        <taxon>Pseudomonadati</taxon>
        <taxon>Planctomycetota</taxon>
        <taxon>Planctomycetia</taxon>
        <taxon>Gemmatales</taxon>
        <taxon>Gemmataceae</taxon>
        <taxon>Tuwongella</taxon>
    </lineage>
</organism>
<dbReference type="Pfam" id="PF13353">
    <property type="entry name" value="Fer4_12"/>
    <property type="match status" value="1"/>
</dbReference>
<evidence type="ECO:0000313" key="7">
    <source>
        <dbReference type="EMBL" id="VIP01992.1"/>
    </source>
</evidence>
<dbReference type="GO" id="GO:0046872">
    <property type="term" value="F:metal ion binding"/>
    <property type="evidence" value="ECO:0007669"/>
    <property type="project" value="UniProtKB-KW"/>
</dbReference>
<dbReference type="InterPro" id="IPR058240">
    <property type="entry name" value="rSAM_sf"/>
</dbReference>
<dbReference type="Proteomes" id="UP000464378">
    <property type="component" value="Chromosome"/>
</dbReference>
<dbReference type="InterPro" id="IPR012837">
    <property type="entry name" value="NrdG"/>
</dbReference>
<dbReference type="FunCoup" id="A0A6C2YM42">
    <property type="interactions" value="55"/>
</dbReference>
<dbReference type="InterPro" id="IPR034457">
    <property type="entry name" value="Organic_radical-activating"/>
</dbReference>
<dbReference type="AlphaFoldDB" id="A0A6C2YM42"/>
<gene>
    <name evidence="7" type="ORF">GMBLW1_19680</name>
</gene>
<keyword evidence="2" id="KW-0004">4Fe-4S</keyword>
<evidence type="ECO:0000256" key="5">
    <source>
        <dbReference type="ARBA" id="ARBA00023004"/>
    </source>
</evidence>
<name>A0A6C2YM42_9BACT</name>
<dbReference type="PANTHER" id="PTHR30352:SF2">
    <property type="entry name" value="ANAEROBIC RIBONUCLEOSIDE-TRIPHOSPHATE REDUCTASE-ACTIVATING PROTEIN"/>
    <property type="match status" value="1"/>
</dbReference>
<evidence type="ECO:0000256" key="4">
    <source>
        <dbReference type="ARBA" id="ARBA00022723"/>
    </source>
</evidence>
<reference evidence="7" key="1">
    <citation type="submission" date="2019-04" db="EMBL/GenBank/DDBJ databases">
        <authorList>
            <consortium name="Science for Life Laboratories"/>
        </authorList>
    </citation>
    <scope>NUCLEOTIDE SEQUENCE</scope>
    <source>
        <strain evidence="7">MBLW1</strain>
    </source>
</reference>
<dbReference type="GO" id="GO:0051539">
    <property type="term" value="F:4 iron, 4 sulfur cluster binding"/>
    <property type="evidence" value="ECO:0007669"/>
    <property type="project" value="UniProtKB-KW"/>
</dbReference>
<dbReference type="CDD" id="cd01335">
    <property type="entry name" value="Radical_SAM"/>
    <property type="match status" value="1"/>
</dbReference>
<dbReference type="InterPro" id="IPR007197">
    <property type="entry name" value="rSAM"/>
</dbReference>
<evidence type="ECO:0000256" key="1">
    <source>
        <dbReference type="ARBA" id="ARBA00001966"/>
    </source>
</evidence>
<evidence type="ECO:0000313" key="8">
    <source>
        <dbReference type="Proteomes" id="UP000464378"/>
    </source>
</evidence>
<comment type="cofactor">
    <cofactor evidence="1">
        <name>[4Fe-4S] cluster</name>
        <dbReference type="ChEBI" id="CHEBI:49883"/>
    </cofactor>
</comment>
<dbReference type="Gene3D" id="3.20.20.70">
    <property type="entry name" value="Aldolase class I"/>
    <property type="match status" value="1"/>
</dbReference>
<dbReference type="GO" id="GO:0043365">
    <property type="term" value="F:[formate-C-acetyltransferase]-activating enzyme activity"/>
    <property type="evidence" value="ECO:0007669"/>
    <property type="project" value="InterPro"/>
</dbReference>
<dbReference type="EMBL" id="LR593887">
    <property type="protein sequence ID" value="VTS00063.1"/>
    <property type="molecule type" value="Genomic_DNA"/>
</dbReference>
<keyword evidence="4" id="KW-0479">Metal-binding</keyword>
<evidence type="ECO:0000256" key="2">
    <source>
        <dbReference type="ARBA" id="ARBA00022485"/>
    </source>
</evidence>
<dbReference type="KEGG" id="tim:GMBLW1_19680"/>
<dbReference type="RefSeq" id="WP_162657216.1">
    <property type="nucleotide sequence ID" value="NZ_LR593887.1"/>
</dbReference>
<keyword evidence="5" id="KW-0408">Iron</keyword>
<keyword evidence="3" id="KW-0949">S-adenosyl-L-methionine</keyword>
<evidence type="ECO:0008006" key="9">
    <source>
        <dbReference type="Google" id="ProtNLM"/>
    </source>
</evidence>
<dbReference type="SFLD" id="SFLDS00029">
    <property type="entry name" value="Radical_SAM"/>
    <property type="match status" value="1"/>
</dbReference>
<keyword evidence="6" id="KW-0411">Iron-sulfur</keyword>
<dbReference type="SUPFAM" id="SSF102114">
    <property type="entry name" value="Radical SAM enzymes"/>
    <property type="match status" value="1"/>
</dbReference>
<accession>A0A6C2YM42</accession>
<evidence type="ECO:0000256" key="3">
    <source>
        <dbReference type="ARBA" id="ARBA00022691"/>
    </source>
</evidence>
<dbReference type="InterPro" id="IPR013785">
    <property type="entry name" value="Aldolase_TIM"/>
</dbReference>
<dbReference type="EMBL" id="LR586016">
    <property type="protein sequence ID" value="VIP01992.1"/>
    <property type="molecule type" value="Genomic_DNA"/>
</dbReference>
<keyword evidence="8" id="KW-1185">Reference proteome</keyword>
<dbReference type="PANTHER" id="PTHR30352">
    <property type="entry name" value="PYRUVATE FORMATE-LYASE-ACTIVATING ENZYME"/>
    <property type="match status" value="1"/>
</dbReference>
<dbReference type="SFLD" id="SFLDG01063">
    <property type="entry name" value="activating_enzymes__group_1"/>
    <property type="match status" value="1"/>
</dbReference>
<sequence>MIELPIGDPILSVAQIVPITEAEGPGIRFALWFQGCPLRCPGCCNPEFLKFSGGTPMHLSEVLAQVDAARESGSVEGITLLGGEPTSHAIGAAALAKACQERGLSVMTFTGFTLEEHQAKADPAVLELISLTDILVDGPYLRDQPDDSRRWIGSTNQRIHFLTPRYRAEDACWQQRNTLEIRLDPEGITINGFPAQSAVGLWKGWRRPARKTTPPSAESQDG</sequence>
<dbReference type="SFLD" id="SFLDG01066">
    <property type="entry name" value="organic_radical-activating_enz"/>
    <property type="match status" value="1"/>
</dbReference>
<evidence type="ECO:0000256" key="6">
    <source>
        <dbReference type="ARBA" id="ARBA00023014"/>
    </source>
</evidence>
<proteinExistence type="predicted"/>
<dbReference type="GO" id="GO:0004748">
    <property type="term" value="F:ribonucleoside-diphosphate reductase activity, thioredoxin disulfide as acceptor"/>
    <property type="evidence" value="ECO:0007669"/>
    <property type="project" value="TreeGrafter"/>
</dbReference>
<protein>
    <recommendedName>
        <fullName evidence="9">Radical SAM core domain-containing protein</fullName>
    </recommendedName>
</protein>
<dbReference type="InParanoid" id="A0A6C2YM42"/>
<dbReference type="SFLD" id="SFLDF00299">
    <property type="entry name" value="anaerobic_ribonucleoside-triph"/>
    <property type="match status" value="1"/>
</dbReference>